<dbReference type="EMBL" id="JYDL01000003">
    <property type="protein sequence ID" value="KRX27471.1"/>
    <property type="molecule type" value="Genomic_DNA"/>
</dbReference>
<organism evidence="1 2">
    <name type="scientific">Trichinella nelsoni</name>
    <dbReference type="NCBI Taxonomy" id="6336"/>
    <lineage>
        <taxon>Eukaryota</taxon>
        <taxon>Metazoa</taxon>
        <taxon>Ecdysozoa</taxon>
        <taxon>Nematoda</taxon>
        <taxon>Enoplea</taxon>
        <taxon>Dorylaimia</taxon>
        <taxon>Trichinellida</taxon>
        <taxon>Trichinellidae</taxon>
        <taxon>Trichinella</taxon>
    </lineage>
</organism>
<reference evidence="1 2" key="1">
    <citation type="submission" date="2015-01" db="EMBL/GenBank/DDBJ databases">
        <title>Evolution of Trichinella species and genotypes.</title>
        <authorList>
            <person name="Korhonen P.K."/>
            <person name="Edoardo P."/>
            <person name="Giuseppe L.R."/>
            <person name="Gasser R.B."/>
        </authorList>
    </citation>
    <scope>NUCLEOTIDE SEQUENCE [LARGE SCALE GENOMIC DNA]</scope>
    <source>
        <strain evidence="1">ISS37</strain>
    </source>
</reference>
<comment type="caution">
    <text evidence="1">The sequence shown here is derived from an EMBL/GenBank/DDBJ whole genome shotgun (WGS) entry which is preliminary data.</text>
</comment>
<evidence type="ECO:0000313" key="2">
    <source>
        <dbReference type="Proteomes" id="UP000054630"/>
    </source>
</evidence>
<dbReference type="AlphaFoldDB" id="A0A0V0SKR6"/>
<accession>A0A0V0SKR6</accession>
<sequence length="110" mass="12402">MTCHRATRYPTILRTIHCEPVLKDSNSCRLKLNIVGRKNTSRLAEFNIKAVTNTAGLIGERQISYTTYEKGYERRLGAHTDTSLCRAAQRTSTRSVATVMTIQPPPHREA</sequence>
<dbReference type="Proteomes" id="UP000054630">
    <property type="component" value="Unassembled WGS sequence"/>
</dbReference>
<protein>
    <submittedName>
        <fullName evidence="1">Uncharacterized protein</fullName>
    </submittedName>
</protein>
<gene>
    <name evidence="1" type="ORF">T07_9798</name>
</gene>
<proteinExistence type="predicted"/>
<keyword evidence="2" id="KW-1185">Reference proteome</keyword>
<evidence type="ECO:0000313" key="1">
    <source>
        <dbReference type="EMBL" id="KRX27471.1"/>
    </source>
</evidence>
<name>A0A0V0SKR6_9BILA</name>